<gene>
    <name evidence="2" type="ORF">THRCLA_11801</name>
</gene>
<dbReference type="Proteomes" id="UP000243217">
    <property type="component" value="Unassembled WGS sequence"/>
</dbReference>
<protein>
    <recommendedName>
        <fullName evidence="4">M96 mating-specific protein family</fullName>
    </recommendedName>
</protein>
<accession>A0A1V9Y6L1</accession>
<keyword evidence="3" id="KW-1185">Reference proteome</keyword>
<organism evidence="2 3">
    <name type="scientific">Thraustotheca clavata</name>
    <dbReference type="NCBI Taxonomy" id="74557"/>
    <lineage>
        <taxon>Eukaryota</taxon>
        <taxon>Sar</taxon>
        <taxon>Stramenopiles</taxon>
        <taxon>Oomycota</taxon>
        <taxon>Saprolegniomycetes</taxon>
        <taxon>Saprolegniales</taxon>
        <taxon>Achlyaceae</taxon>
        <taxon>Thraustotheca</taxon>
    </lineage>
</organism>
<reference evidence="2 3" key="1">
    <citation type="journal article" date="2014" name="Genome Biol. Evol.">
        <title>The secreted proteins of Achlya hypogyna and Thraustotheca clavata identify the ancestral oomycete secretome and reveal gene acquisitions by horizontal gene transfer.</title>
        <authorList>
            <person name="Misner I."/>
            <person name="Blouin N."/>
            <person name="Leonard G."/>
            <person name="Richards T.A."/>
            <person name="Lane C.E."/>
        </authorList>
    </citation>
    <scope>NUCLEOTIDE SEQUENCE [LARGE SCALE GENOMIC DNA]</scope>
    <source>
        <strain evidence="2 3">ATCC 34112</strain>
    </source>
</reference>
<dbReference type="AlphaFoldDB" id="A0A1V9Y6L1"/>
<sequence>MTTWNTLDDISFSLNDTTLMTELLAASPKSLPSPREKQRLALQAHRQRQKDELEYLKKAVDELQEQLHRLNQVHELQDILRPPTYWEKLAKDECKKQIEVVNENRRLKRAIEEQVEFAESLANLVHKKPRLELFSTAESDAWKHFRLVKDPETRYAAFHAITDRDYAFVDSVMIQARLIDATTDHRKVFPIVQNDIVEIHSYGLMRQPVDFISASVAIWDVFRGVAAVPRLSGSYKCLAKIDENTSYVEGYTQLTKFRIQRRLVVKRYIESPTRIVILSRSIHEDESLPLDPSLSIAQEVTWLVFEKIGDDSVAKYYRKSRSPVNTPTQVLSHEDAASECALMMELCDRHTKSFENTVLELVAQKSPPLRLMMSL</sequence>
<evidence type="ECO:0008006" key="4">
    <source>
        <dbReference type="Google" id="ProtNLM"/>
    </source>
</evidence>
<evidence type="ECO:0000313" key="3">
    <source>
        <dbReference type="Proteomes" id="UP000243217"/>
    </source>
</evidence>
<proteinExistence type="predicted"/>
<keyword evidence="1" id="KW-0175">Coiled coil</keyword>
<dbReference type="OrthoDB" id="73842at2759"/>
<evidence type="ECO:0000256" key="1">
    <source>
        <dbReference type="SAM" id="Coils"/>
    </source>
</evidence>
<dbReference type="CDD" id="cd14686">
    <property type="entry name" value="bZIP"/>
    <property type="match status" value="1"/>
</dbReference>
<comment type="caution">
    <text evidence="2">The sequence shown here is derived from an EMBL/GenBank/DDBJ whole genome shotgun (WGS) entry which is preliminary data.</text>
</comment>
<name>A0A1V9Y6L1_9STRA</name>
<evidence type="ECO:0000313" key="2">
    <source>
        <dbReference type="EMBL" id="OQR81361.1"/>
    </source>
</evidence>
<feature type="coiled-coil region" evidence="1">
    <location>
        <begin position="46"/>
        <end position="73"/>
    </location>
</feature>
<dbReference type="EMBL" id="JNBS01005020">
    <property type="protein sequence ID" value="OQR81361.1"/>
    <property type="molecule type" value="Genomic_DNA"/>
</dbReference>